<sequence length="133" mass="14416">MGSTNGTISLYDLSTSTISDQLFNGHSSSVTAVSRSSMAGSFTAAEDKQIVQWDHQEKACLILEQGSERYVKNQVRDDAEYITAGTEESTAMEKSSKSRKAALLLSKLRLENWSLDNDGSTSHGVTTKGQSMS</sequence>
<evidence type="ECO:0000313" key="1">
    <source>
        <dbReference type="EMBL" id="KAJ8671890.1"/>
    </source>
</evidence>
<gene>
    <name evidence="1" type="ORF">QAD02_003149</name>
</gene>
<comment type="caution">
    <text evidence="1">The sequence shown here is derived from an EMBL/GenBank/DDBJ whole genome shotgun (WGS) entry which is preliminary data.</text>
</comment>
<proteinExistence type="predicted"/>
<reference evidence="1" key="1">
    <citation type="submission" date="2023-04" db="EMBL/GenBank/DDBJ databases">
        <title>A chromosome-level genome assembly of the parasitoid wasp Eretmocerus hayati.</title>
        <authorList>
            <person name="Zhong Y."/>
            <person name="Liu S."/>
            <person name="Liu Y."/>
        </authorList>
    </citation>
    <scope>NUCLEOTIDE SEQUENCE</scope>
    <source>
        <strain evidence="1">ZJU_SS_LIU_2023</strain>
    </source>
</reference>
<accession>A0ACC2NKW7</accession>
<name>A0ACC2NKW7_9HYME</name>
<dbReference type="Proteomes" id="UP001239111">
    <property type="component" value="Chromosome 3"/>
</dbReference>
<organism evidence="1 2">
    <name type="scientific">Eretmocerus hayati</name>
    <dbReference type="NCBI Taxonomy" id="131215"/>
    <lineage>
        <taxon>Eukaryota</taxon>
        <taxon>Metazoa</taxon>
        <taxon>Ecdysozoa</taxon>
        <taxon>Arthropoda</taxon>
        <taxon>Hexapoda</taxon>
        <taxon>Insecta</taxon>
        <taxon>Pterygota</taxon>
        <taxon>Neoptera</taxon>
        <taxon>Endopterygota</taxon>
        <taxon>Hymenoptera</taxon>
        <taxon>Apocrita</taxon>
        <taxon>Proctotrupomorpha</taxon>
        <taxon>Chalcidoidea</taxon>
        <taxon>Aphelinidae</taxon>
        <taxon>Aphelininae</taxon>
        <taxon>Eretmocerus</taxon>
    </lineage>
</organism>
<keyword evidence="2" id="KW-1185">Reference proteome</keyword>
<protein>
    <submittedName>
        <fullName evidence="1">Uncharacterized protein</fullName>
    </submittedName>
</protein>
<dbReference type="EMBL" id="CM056743">
    <property type="protein sequence ID" value="KAJ8671890.1"/>
    <property type="molecule type" value="Genomic_DNA"/>
</dbReference>
<evidence type="ECO:0000313" key="2">
    <source>
        <dbReference type="Proteomes" id="UP001239111"/>
    </source>
</evidence>